<evidence type="ECO:0000313" key="4">
    <source>
        <dbReference type="EMBL" id="EIM79717.1"/>
    </source>
</evidence>
<dbReference type="OrthoDB" id="674604at2759"/>
<dbReference type="RefSeq" id="XP_007311165.1">
    <property type="nucleotide sequence ID" value="XM_007311103.1"/>
</dbReference>
<gene>
    <name evidence="4" type="ORF">STEHIDRAFT_20895</name>
</gene>
<dbReference type="PANTHER" id="PTHR19848">
    <property type="entry name" value="WD40 REPEAT PROTEIN"/>
    <property type="match status" value="1"/>
</dbReference>
<dbReference type="SUPFAM" id="SSF50998">
    <property type="entry name" value="Quinoprotein alcohol dehydrogenase-like"/>
    <property type="match status" value="1"/>
</dbReference>
<dbReference type="eggNOG" id="KOG0266">
    <property type="taxonomic scope" value="Eukaryota"/>
</dbReference>
<feature type="non-terminal residue" evidence="4">
    <location>
        <position position="1"/>
    </location>
</feature>
<feature type="non-terminal residue" evidence="4">
    <location>
        <position position="150"/>
    </location>
</feature>
<keyword evidence="1 3" id="KW-0853">WD repeat</keyword>
<evidence type="ECO:0000256" key="1">
    <source>
        <dbReference type="ARBA" id="ARBA00022574"/>
    </source>
</evidence>
<dbReference type="SMART" id="SM00320">
    <property type="entry name" value="WD40"/>
    <property type="match status" value="2"/>
</dbReference>
<proteinExistence type="predicted"/>
<organism evidence="4 5">
    <name type="scientific">Stereum hirsutum (strain FP-91666)</name>
    <name type="common">White-rot fungus</name>
    <dbReference type="NCBI Taxonomy" id="721885"/>
    <lineage>
        <taxon>Eukaryota</taxon>
        <taxon>Fungi</taxon>
        <taxon>Dikarya</taxon>
        <taxon>Basidiomycota</taxon>
        <taxon>Agaricomycotina</taxon>
        <taxon>Agaricomycetes</taxon>
        <taxon>Russulales</taxon>
        <taxon>Stereaceae</taxon>
        <taxon>Stereum</taxon>
    </lineage>
</organism>
<dbReference type="InterPro" id="IPR011047">
    <property type="entry name" value="Quinoprotein_ADH-like_sf"/>
</dbReference>
<accession>R7RZH8</accession>
<dbReference type="GeneID" id="18804282"/>
<evidence type="ECO:0000256" key="2">
    <source>
        <dbReference type="ARBA" id="ARBA00022737"/>
    </source>
</evidence>
<dbReference type="EMBL" id="JH687402">
    <property type="protein sequence ID" value="EIM79717.1"/>
    <property type="molecule type" value="Genomic_DNA"/>
</dbReference>
<dbReference type="InterPro" id="IPR015943">
    <property type="entry name" value="WD40/YVTN_repeat-like_dom_sf"/>
</dbReference>
<dbReference type="AlphaFoldDB" id="R7RZH8"/>
<name>R7RZH8_STEHR</name>
<dbReference type="Proteomes" id="UP000053927">
    <property type="component" value="Unassembled WGS sequence"/>
</dbReference>
<evidence type="ECO:0000313" key="5">
    <source>
        <dbReference type="Proteomes" id="UP000053927"/>
    </source>
</evidence>
<protein>
    <submittedName>
        <fullName evidence="4">WD40 repeat-like protein</fullName>
    </submittedName>
</protein>
<keyword evidence="2" id="KW-0677">Repeat</keyword>
<feature type="repeat" description="WD" evidence="3">
    <location>
        <begin position="1"/>
        <end position="36"/>
    </location>
</feature>
<keyword evidence="5" id="KW-1185">Reference proteome</keyword>
<feature type="repeat" description="WD" evidence="3">
    <location>
        <begin position="87"/>
        <end position="119"/>
    </location>
</feature>
<dbReference type="PRINTS" id="PR00320">
    <property type="entry name" value="GPROTEINBRPT"/>
</dbReference>
<dbReference type="PROSITE" id="PS50082">
    <property type="entry name" value="WD_REPEATS_2"/>
    <property type="match status" value="3"/>
</dbReference>
<dbReference type="KEGG" id="shs:STEHIDRAFT_20895"/>
<dbReference type="InterPro" id="IPR020472">
    <property type="entry name" value="WD40_PAC1"/>
</dbReference>
<sequence length="150" mass="15786">DVLCMAISWDSAVLACGTADGGLTLWDLSTGGVRSTLDNHSTKVLSVAVTSEHGLLQSGSEDGVIRVWEINRGSFQERELGRKCSLSVAFSPDGKRVASTGFDRQTLVWNASSGALLPPLPQKGDPPRCWGLALAFSPDGTLLLSGNQDG</sequence>
<dbReference type="Gene3D" id="2.130.10.10">
    <property type="entry name" value="YVTN repeat-like/Quinoprotein amine dehydrogenase"/>
    <property type="match status" value="2"/>
</dbReference>
<dbReference type="PROSITE" id="PS50294">
    <property type="entry name" value="WD_REPEATS_REGION"/>
    <property type="match status" value="1"/>
</dbReference>
<evidence type="ECO:0000256" key="3">
    <source>
        <dbReference type="PROSITE-ProRule" id="PRU00221"/>
    </source>
</evidence>
<dbReference type="InterPro" id="IPR001680">
    <property type="entry name" value="WD40_rpt"/>
</dbReference>
<dbReference type="PANTHER" id="PTHR19848:SF8">
    <property type="entry name" value="F-BOX AND WD REPEAT DOMAIN CONTAINING 7"/>
    <property type="match status" value="1"/>
</dbReference>
<feature type="repeat" description="WD" evidence="3">
    <location>
        <begin position="37"/>
        <end position="78"/>
    </location>
</feature>
<dbReference type="Pfam" id="PF00400">
    <property type="entry name" value="WD40"/>
    <property type="match status" value="4"/>
</dbReference>
<reference evidence="5" key="1">
    <citation type="journal article" date="2012" name="Science">
        <title>The Paleozoic origin of enzymatic lignin decomposition reconstructed from 31 fungal genomes.</title>
        <authorList>
            <person name="Floudas D."/>
            <person name="Binder M."/>
            <person name="Riley R."/>
            <person name="Barry K."/>
            <person name="Blanchette R.A."/>
            <person name="Henrissat B."/>
            <person name="Martinez A.T."/>
            <person name="Otillar R."/>
            <person name="Spatafora J.W."/>
            <person name="Yadav J.S."/>
            <person name="Aerts A."/>
            <person name="Benoit I."/>
            <person name="Boyd A."/>
            <person name="Carlson A."/>
            <person name="Copeland A."/>
            <person name="Coutinho P.M."/>
            <person name="de Vries R.P."/>
            <person name="Ferreira P."/>
            <person name="Findley K."/>
            <person name="Foster B."/>
            <person name="Gaskell J."/>
            <person name="Glotzer D."/>
            <person name="Gorecki P."/>
            <person name="Heitman J."/>
            <person name="Hesse C."/>
            <person name="Hori C."/>
            <person name="Igarashi K."/>
            <person name="Jurgens J.A."/>
            <person name="Kallen N."/>
            <person name="Kersten P."/>
            <person name="Kohler A."/>
            <person name="Kuees U."/>
            <person name="Kumar T.K.A."/>
            <person name="Kuo A."/>
            <person name="LaButti K."/>
            <person name="Larrondo L.F."/>
            <person name="Lindquist E."/>
            <person name="Ling A."/>
            <person name="Lombard V."/>
            <person name="Lucas S."/>
            <person name="Lundell T."/>
            <person name="Martin R."/>
            <person name="McLaughlin D.J."/>
            <person name="Morgenstern I."/>
            <person name="Morin E."/>
            <person name="Murat C."/>
            <person name="Nagy L.G."/>
            <person name="Nolan M."/>
            <person name="Ohm R.A."/>
            <person name="Patyshakuliyeva A."/>
            <person name="Rokas A."/>
            <person name="Ruiz-Duenas F.J."/>
            <person name="Sabat G."/>
            <person name="Salamov A."/>
            <person name="Samejima M."/>
            <person name="Schmutz J."/>
            <person name="Slot J.C."/>
            <person name="St John F."/>
            <person name="Stenlid J."/>
            <person name="Sun H."/>
            <person name="Sun S."/>
            <person name="Syed K."/>
            <person name="Tsang A."/>
            <person name="Wiebenga A."/>
            <person name="Young D."/>
            <person name="Pisabarro A."/>
            <person name="Eastwood D.C."/>
            <person name="Martin F."/>
            <person name="Cullen D."/>
            <person name="Grigoriev I.V."/>
            <person name="Hibbett D.S."/>
        </authorList>
    </citation>
    <scope>NUCLEOTIDE SEQUENCE [LARGE SCALE GENOMIC DNA]</scope>
    <source>
        <strain evidence="5">FP-91666</strain>
    </source>
</reference>